<dbReference type="Proteomes" id="UP000257648">
    <property type="component" value="Segment"/>
</dbReference>
<sequence length="66" mass="7724">MSEIDDIEIIELYSNFLASKYEEESNSIEESKRNISKNMGFLGSVDKTKKNLEDLYKLDIKDFKEP</sequence>
<protein>
    <submittedName>
        <fullName evidence="1">Uncharacterized protein</fullName>
    </submittedName>
</protein>
<name>A0A385EFU0_9CAUD</name>
<accession>A0A385EFU0</accession>
<proteinExistence type="predicted"/>
<reference evidence="2" key="1">
    <citation type="submission" date="2018-05" db="EMBL/GenBank/DDBJ databases">
        <authorList>
            <person name="You S."/>
        </authorList>
    </citation>
    <scope>NUCLEOTIDE SEQUENCE [LARGE SCALE GENOMIC DNA]</scope>
</reference>
<dbReference type="EMBL" id="MH412654">
    <property type="protein sequence ID" value="AXQ70570.1"/>
    <property type="molecule type" value="Genomic_DNA"/>
</dbReference>
<dbReference type="KEGG" id="vg:55001951"/>
<dbReference type="GeneID" id="55001951"/>
<dbReference type="RefSeq" id="YP_009810929.1">
    <property type="nucleotide sequence ID" value="NC_048049.1"/>
</dbReference>
<organism evidence="1 2">
    <name type="scientific">Synechococcus phage S-T4</name>
    <dbReference type="NCBI Taxonomy" id="2268578"/>
    <lineage>
        <taxon>Viruses</taxon>
        <taxon>Duplodnaviria</taxon>
        <taxon>Heunggongvirae</taxon>
        <taxon>Uroviricota</taxon>
        <taxon>Caudoviricetes</taxon>
        <taxon>Pantevenvirales</taxon>
        <taxon>Kyanoviridae</taxon>
        <taxon>Tamkungvirus</taxon>
        <taxon>Tamkungvirus ST4</taxon>
    </lineage>
</organism>
<evidence type="ECO:0000313" key="1">
    <source>
        <dbReference type="EMBL" id="AXQ70570.1"/>
    </source>
</evidence>
<evidence type="ECO:0000313" key="2">
    <source>
        <dbReference type="Proteomes" id="UP000257648"/>
    </source>
</evidence>
<keyword evidence="2" id="KW-1185">Reference proteome</keyword>